<reference evidence="1" key="2">
    <citation type="submission" date="2022-01" db="EMBL/GenBank/DDBJ databases">
        <authorList>
            <person name="Yamashiro T."/>
            <person name="Shiraishi A."/>
            <person name="Satake H."/>
            <person name="Nakayama K."/>
        </authorList>
    </citation>
    <scope>NUCLEOTIDE SEQUENCE</scope>
</reference>
<organism evidence="1 2">
    <name type="scientific">Tanacetum coccineum</name>
    <dbReference type="NCBI Taxonomy" id="301880"/>
    <lineage>
        <taxon>Eukaryota</taxon>
        <taxon>Viridiplantae</taxon>
        <taxon>Streptophyta</taxon>
        <taxon>Embryophyta</taxon>
        <taxon>Tracheophyta</taxon>
        <taxon>Spermatophyta</taxon>
        <taxon>Magnoliopsida</taxon>
        <taxon>eudicotyledons</taxon>
        <taxon>Gunneridae</taxon>
        <taxon>Pentapetalae</taxon>
        <taxon>asterids</taxon>
        <taxon>campanulids</taxon>
        <taxon>Asterales</taxon>
        <taxon>Asteraceae</taxon>
        <taxon>Asteroideae</taxon>
        <taxon>Anthemideae</taxon>
        <taxon>Anthemidinae</taxon>
        <taxon>Tanacetum</taxon>
    </lineage>
</organism>
<dbReference type="Pfam" id="PF14223">
    <property type="entry name" value="Retrotran_gag_2"/>
    <property type="match status" value="1"/>
</dbReference>
<gene>
    <name evidence="1" type="ORF">Tco_1054536</name>
</gene>
<dbReference type="Proteomes" id="UP001151760">
    <property type="component" value="Unassembled WGS sequence"/>
</dbReference>
<dbReference type="PANTHER" id="PTHR35317">
    <property type="entry name" value="OS04G0629600 PROTEIN"/>
    <property type="match status" value="1"/>
</dbReference>
<name>A0ABQ5GXY8_9ASTR</name>
<sequence>MEQYLQFIDYTLWEIIENGNAPIVTKIVDGKDTVIPPTTVEEKAQRREKLKARSTLLMALPNEHQLKFNTYKDAKSLMQAIENRFGGNTATKKTQKNLLKQQYENFDASNTKVTEQTYERLQKLLSQLEMHGEVIPQEDINQKFLRSLSQEWTMHTIVWRNKPEIETLSLDDLFNNLKAYESEVKGTSSSTTNSHNVAFLSSSNTNSATRAINTAQCVNTASTQDAVDGLTTIKNLSNAMIYSFFASQPSIPQLDNDDL</sequence>
<evidence type="ECO:0000313" key="1">
    <source>
        <dbReference type="EMBL" id="GJT80194.1"/>
    </source>
</evidence>
<reference evidence="1" key="1">
    <citation type="journal article" date="2022" name="Int. J. Mol. Sci.">
        <title>Draft Genome of Tanacetum Coccineum: Genomic Comparison of Closely Related Tanacetum-Family Plants.</title>
        <authorList>
            <person name="Yamashiro T."/>
            <person name="Shiraishi A."/>
            <person name="Nakayama K."/>
            <person name="Satake H."/>
        </authorList>
    </citation>
    <scope>NUCLEOTIDE SEQUENCE</scope>
</reference>
<keyword evidence="2" id="KW-1185">Reference proteome</keyword>
<proteinExistence type="predicted"/>
<accession>A0ABQ5GXY8</accession>
<comment type="caution">
    <text evidence="1">The sequence shown here is derived from an EMBL/GenBank/DDBJ whole genome shotgun (WGS) entry which is preliminary data.</text>
</comment>
<evidence type="ECO:0000313" key="2">
    <source>
        <dbReference type="Proteomes" id="UP001151760"/>
    </source>
</evidence>
<dbReference type="PANTHER" id="PTHR35317:SF23">
    <property type="entry name" value="OS04G0629600 PROTEIN"/>
    <property type="match status" value="1"/>
</dbReference>
<protein>
    <submittedName>
        <fullName evidence="1">Uncharacterized protein</fullName>
    </submittedName>
</protein>
<dbReference type="EMBL" id="BQNB010018968">
    <property type="protein sequence ID" value="GJT80194.1"/>
    <property type="molecule type" value="Genomic_DNA"/>
</dbReference>